<dbReference type="InterPro" id="IPR027417">
    <property type="entry name" value="P-loop_NTPase"/>
</dbReference>
<dbReference type="Pfam" id="PF14681">
    <property type="entry name" value="UPRTase"/>
    <property type="match status" value="1"/>
</dbReference>
<dbReference type="PANTHER" id="PTHR43344">
    <property type="entry name" value="PHOSPHOSERINE PHOSPHATASE"/>
    <property type="match status" value="1"/>
</dbReference>
<name>A0A428P4H9_9HYPO</name>
<protein>
    <recommendedName>
        <fullName evidence="2">Phosphoribosyltransferase domain-containing protein</fullName>
    </recommendedName>
</protein>
<keyword evidence="4" id="KW-1185">Reference proteome</keyword>
<gene>
    <name evidence="3" type="ORF">CEP54_013161</name>
</gene>
<dbReference type="GO" id="GO:0005737">
    <property type="term" value="C:cytoplasm"/>
    <property type="evidence" value="ECO:0007669"/>
    <property type="project" value="TreeGrafter"/>
</dbReference>
<dbReference type="InterPro" id="IPR000836">
    <property type="entry name" value="PRTase_dom"/>
</dbReference>
<dbReference type="InterPro" id="IPR029057">
    <property type="entry name" value="PRTase-like"/>
</dbReference>
<dbReference type="OrthoDB" id="5416609at2759"/>
<sequence>MATASTISIGDGNSGRDQPPSTATMNNICPILDTQAGPKPTVVGLYGISGSGKSFLLKHLQQELNPNKFALFEGSDKIASLVPGGLEAFHKLDEKRKSDLRGQAIKAIRKESCDSGRVAIVTGHLMFWEQEDATGRPVYTSNDLATFTHVIYLNIPADVISQHRLDDGLKDRTAVSQEHLRRWQEAEVSTMRDLCREHHILFSVISNPETLLPRVLDLILHFQHPITAESNLARVRAKLDEILALPGRYNLETVLVMDGDKTLAAEDTGALFWETIAQTRPSLATRSPLQELFGSPLGYSDTAFRQATLLYEEAADDEQFETMCDAVASSVVMHPDVMSLLRLVAEHRHVGALVVTCGLGRVWEKVLQRHGLSKTVGVIGGGRISDGFVVTAAVKAAIVSQLRNDARLYVWAFGDSPLDLPMLKEADQAIVVVGEKRTRSSSMDEALHEAMRVENFRARQVLLPSQSPPRLDEEKLPLVRLDDEEFVESIVRHLHPVEIIHATDKTAAKLLTSPSRDASVAGPALRNTHARVGRYLATEFVSQLVGLEEYDMPHVQGHRTTGHRLRGEQQTTIAALMRGGEPMAFGVNEVFPKARFIHAASATDIKRHHVDDQCTMLLVDSVVNSGKTLMQFIDHVRGLNANIRIVVMAGVVQAEVVVETHPLAKLMGRHGASLVALRLSENKFTGTKGTDTGNRLFNTTHLI</sequence>
<dbReference type="InterPro" id="IPR050582">
    <property type="entry name" value="HAD-like_SerB"/>
</dbReference>
<dbReference type="GO" id="GO:0036424">
    <property type="term" value="F:L-phosphoserine phosphatase activity"/>
    <property type="evidence" value="ECO:0007669"/>
    <property type="project" value="TreeGrafter"/>
</dbReference>
<dbReference type="Gene3D" id="3.40.50.300">
    <property type="entry name" value="P-loop containing nucleotide triphosphate hydrolases"/>
    <property type="match status" value="1"/>
</dbReference>
<dbReference type="Gene3D" id="3.40.50.1000">
    <property type="entry name" value="HAD superfamily/HAD-like"/>
    <property type="match status" value="1"/>
</dbReference>
<dbReference type="SUPFAM" id="SSF53271">
    <property type="entry name" value="PRTase-like"/>
    <property type="match status" value="1"/>
</dbReference>
<dbReference type="GO" id="GO:0000287">
    <property type="term" value="F:magnesium ion binding"/>
    <property type="evidence" value="ECO:0007669"/>
    <property type="project" value="TreeGrafter"/>
</dbReference>
<dbReference type="CDD" id="cd06223">
    <property type="entry name" value="PRTases_typeI"/>
    <property type="match status" value="1"/>
</dbReference>
<dbReference type="AlphaFoldDB" id="A0A428P4H9"/>
<feature type="region of interest" description="Disordered" evidence="1">
    <location>
        <begin position="1"/>
        <end position="23"/>
    </location>
</feature>
<evidence type="ECO:0000256" key="1">
    <source>
        <dbReference type="SAM" id="MobiDB-lite"/>
    </source>
</evidence>
<dbReference type="InterPro" id="IPR036412">
    <property type="entry name" value="HAD-like_sf"/>
</dbReference>
<dbReference type="Pfam" id="PF12710">
    <property type="entry name" value="HAD"/>
    <property type="match status" value="1"/>
</dbReference>
<dbReference type="STRING" id="1325734.A0A428P4H9"/>
<comment type="caution">
    <text evidence="3">The sequence shown here is derived from an EMBL/GenBank/DDBJ whole genome shotgun (WGS) entry which is preliminary data.</text>
</comment>
<reference evidence="3 4" key="1">
    <citation type="submission" date="2017-06" db="EMBL/GenBank/DDBJ databases">
        <title>Comparative genomic analysis of Ambrosia Fusariam Clade fungi.</title>
        <authorList>
            <person name="Stajich J.E."/>
            <person name="Carrillo J."/>
            <person name="Kijimoto T."/>
            <person name="Eskalen A."/>
            <person name="O'Donnell K."/>
            <person name="Kasson M."/>
        </authorList>
    </citation>
    <scope>NUCLEOTIDE SEQUENCE [LARGE SCALE GENOMIC DNA]</scope>
    <source>
        <strain evidence="3 4">NRRL62584</strain>
    </source>
</reference>
<accession>A0A428P4H9</accession>
<dbReference type="SUPFAM" id="SSF56784">
    <property type="entry name" value="HAD-like"/>
    <property type="match status" value="1"/>
</dbReference>
<dbReference type="PANTHER" id="PTHR43344:SF20">
    <property type="entry name" value="URACIL PHOSPHORIBOSYLTRANSFERASE"/>
    <property type="match status" value="1"/>
</dbReference>
<dbReference type="Proteomes" id="UP000288168">
    <property type="component" value="Unassembled WGS sequence"/>
</dbReference>
<evidence type="ECO:0000259" key="2">
    <source>
        <dbReference type="Pfam" id="PF14681"/>
    </source>
</evidence>
<dbReference type="GO" id="GO:0006564">
    <property type="term" value="P:L-serine biosynthetic process"/>
    <property type="evidence" value="ECO:0007669"/>
    <property type="project" value="TreeGrafter"/>
</dbReference>
<dbReference type="Pfam" id="PF13207">
    <property type="entry name" value="AAA_17"/>
    <property type="match status" value="1"/>
</dbReference>
<dbReference type="SUPFAM" id="SSF52540">
    <property type="entry name" value="P-loop containing nucleoside triphosphate hydrolases"/>
    <property type="match status" value="1"/>
</dbReference>
<proteinExistence type="predicted"/>
<dbReference type="Gene3D" id="3.40.50.2020">
    <property type="match status" value="1"/>
</dbReference>
<dbReference type="InterPro" id="IPR023214">
    <property type="entry name" value="HAD_sf"/>
</dbReference>
<evidence type="ECO:0000313" key="4">
    <source>
        <dbReference type="Proteomes" id="UP000288168"/>
    </source>
</evidence>
<organism evidence="3 4">
    <name type="scientific">Fusarium duplospermum</name>
    <dbReference type="NCBI Taxonomy" id="1325734"/>
    <lineage>
        <taxon>Eukaryota</taxon>
        <taxon>Fungi</taxon>
        <taxon>Dikarya</taxon>
        <taxon>Ascomycota</taxon>
        <taxon>Pezizomycotina</taxon>
        <taxon>Sordariomycetes</taxon>
        <taxon>Hypocreomycetidae</taxon>
        <taxon>Hypocreales</taxon>
        <taxon>Nectriaceae</taxon>
        <taxon>Fusarium</taxon>
        <taxon>Fusarium solani species complex</taxon>
    </lineage>
</organism>
<feature type="domain" description="Phosphoribosyltransferase" evidence="2">
    <location>
        <begin position="503"/>
        <end position="699"/>
    </location>
</feature>
<dbReference type="EMBL" id="NKCI01000207">
    <property type="protein sequence ID" value="RSL47927.1"/>
    <property type="molecule type" value="Genomic_DNA"/>
</dbReference>
<evidence type="ECO:0000313" key="3">
    <source>
        <dbReference type="EMBL" id="RSL47927.1"/>
    </source>
</evidence>